<evidence type="ECO:0000313" key="3">
    <source>
        <dbReference type="Proteomes" id="UP000580910"/>
    </source>
</evidence>
<evidence type="ECO:0000256" key="1">
    <source>
        <dbReference type="SAM" id="Phobius"/>
    </source>
</evidence>
<name>A0A7W3J353_9ACTN</name>
<feature type="transmembrane region" description="Helical" evidence="1">
    <location>
        <begin position="12"/>
        <end position="35"/>
    </location>
</feature>
<keyword evidence="1" id="KW-1133">Transmembrane helix</keyword>
<gene>
    <name evidence="2" type="ORF">FB382_003748</name>
</gene>
<dbReference type="Proteomes" id="UP000580910">
    <property type="component" value="Unassembled WGS sequence"/>
</dbReference>
<comment type="caution">
    <text evidence="2">The sequence shown here is derived from an EMBL/GenBank/DDBJ whole genome shotgun (WGS) entry which is preliminary data.</text>
</comment>
<proteinExistence type="predicted"/>
<sequence length="36" mass="3452">MIQVPGGPAGVLYAIAAMLTASVLAVKAGGLVVVVD</sequence>
<evidence type="ECO:0000313" key="2">
    <source>
        <dbReference type="EMBL" id="MBA8805457.1"/>
    </source>
</evidence>
<protein>
    <submittedName>
        <fullName evidence="2">Uncharacterized protein</fullName>
    </submittedName>
</protein>
<organism evidence="2 3">
    <name type="scientific">Nocardioides ginsengisegetis</name>
    <dbReference type="NCBI Taxonomy" id="661491"/>
    <lineage>
        <taxon>Bacteria</taxon>
        <taxon>Bacillati</taxon>
        <taxon>Actinomycetota</taxon>
        <taxon>Actinomycetes</taxon>
        <taxon>Propionibacteriales</taxon>
        <taxon>Nocardioidaceae</taxon>
        <taxon>Nocardioides</taxon>
    </lineage>
</organism>
<keyword evidence="3" id="KW-1185">Reference proteome</keyword>
<keyword evidence="1" id="KW-0472">Membrane</keyword>
<dbReference type="AlphaFoldDB" id="A0A7W3J353"/>
<accession>A0A7W3J353</accession>
<keyword evidence="1" id="KW-0812">Transmembrane</keyword>
<reference evidence="2 3" key="1">
    <citation type="submission" date="2020-07" db="EMBL/GenBank/DDBJ databases">
        <title>Sequencing the genomes of 1000 actinobacteria strains.</title>
        <authorList>
            <person name="Klenk H.-P."/>
        </authorList>
    </citation>
    <scope>NUCLEOTIDE SEQUENCE [LARGE SCALE GENOMIC DNA]</scope>
    <source>
        <strain evidence="2 3">DSM 21349</strain>
    </source>
</reference>
<dbReference type="EMBL" id="JACGXA010000001">
    <property type="protein sequence ID" value="MBA8805457.1"/>
    <property type="molecule type" value="Genomic_DNA"/>
</dbReference>